<dbReference type="RefSeq" id="WP_020995925.1">
    <property type="nucleotide sequence ID" value="NZ_KI392040.1"/>
</dbReference>
<keyword evidence="2" id="KW-1185">Reference proteome</keyword>
<organism evidence="1 2">
    <name type="scientific">Helicobacter bilis ATCC 43879</name>
    <dbReference type="NCBI Taxonomy" id="613026"/>
    <lineage>
        <taxon>Bacteria</taxon>
        <taxon>Pseudomonadati</taxon>
        <taxon>Campylobacterota</taxon>
        <taxon>Epsilonproteobacteria</taxon>
        <taxon>Campylobacterales</taxon>
        <taxon>Helicobacteraceae</taxon>
        <taxon>Helicobacter</taxon>
    </lineage>
</organism>
<comment type="caution">
    <text evidence="1">The sequence shown here is derived from an EMBL/GenBank/DDBJ whole genome shotgun (WGS) entry which is preliminary data.</text>
</comment>
<protein>
    <submittedName>
        <fullName evidence="1">Uncharacterized protein</fullName>
    </submittedName>
</protein>
<name>T5LPP3_9HELI</name>
<dbReference type="EMBL" id="ACDN02000061">
    <property type="protein sequence ID" value="EQM94622.1"/>
    <property type="molecule type" value="Genomic_DNA"/>
</dbReference>
<dbReference type="Proteomes" id="UP000005085">
    <property type="component" value="Unassembled WGS sequence"/>
</dbReference>
<evidence type="ECO:0000313" key="1">
    <source>
        <dbReference type="EMBL" id="EQM94622.1"/>
    </source>
</evidence>
<dbReference type="HOGENOM" id="CLU_1400792_0_0_7"/>
<sequence>MKTLTFYATRQTNRATGATYYNAISSHKRNITGLKSALCVFLCQSSFKGELVEFGTIEANKISFISNHKSFKKHNDIQALLKHVKEQEPMTCYFEKCINAKNCILLDNKKGDRMKNYIHEVMQKDFSIQILKTLFCEKDIIESLAELYTEYKEKSAEKLNELINSELARTRTESHNIDILEITREHLSKQAKKQ</sequence>
<reference evidence="1 2" key="1">
    <citation type="journal article" date="2014" name="Genome Announc.">
        <title>Draft genome sequences of six enterohepatic helicobacter species isolated from humans and one from rhesus macaques.</title>
        <authorList>
            <person name="Shen Z."/>
            <person name="Sheh A."/>
            <person name="Young S.K."/>
            <person name="Abouelliel A."/>
            <person name="Ward D.V."/>
            <person name="Earl A.M."/>
            <person name="Fox J.G."/>
        </authorList>
    </citation>
    <scope>NUCLEOTIDE SEQUENCE [LARGE SCALE GENOMIC DNA]</scope>
    <source>
        <strain evidence="1 2">ATCC 43879</strain>
    </source>
</reference>
<accession>T5LPP3</accession>
<evidence type="ECO:0000313" key="2">
    <source>
        <dbReference type="Proteomes" id="UP000005085"/>
    </source>
</evidence>
<proteinExistence type="predicted"/>
<dbReference type="AlphaFoldDB" id="T5LPP3"/>
<gene>
    <name evidence="1" type="ORF">HRAG_02333</name>
</gene>